<dbReference type="PANTHER" id="PTHR41146">
    <property type="entry name" value="DIURETIC HORMONE CLASS 2"/>
    <property type="match status" value="1"/>
</dbReference>
<dbReference type="GO" id="GO:0008613">
    <property type="term" value="F:diuretic hormone activity"/>
    <property type="evidence" value="ECO:0007669"/>
    <property type="project" value="InterPro"/>
</dbReference>
<dbReference type="AlphaFoldDB" id="A0A9J6F4R1"/>
<organism evidence="3 4">
    <name type="scientific">Rhipicephalus microplus</name>
    <name type="common">Cattle tick</name>
    <name type="synonym">Boophilus microplus</name>
    <dbReference type="NCBI Taxonomy" id="6941"/>
    <lineage>
        <taxon>Eukaryota</taxon>
        <taxon>Metazoa</taxon>
        <taxon>Ecdysozoa</taxon>
        <taxon>Arthropoda</taxon>
        <taxon>Chelicerata</taxon>
        <taxon>Arachnida</taxon>
        <taxon>Acari</taxon>
        <taxon>Parasitiformes</taxon>
        <taxon>Ixodida</taxon>
        <taxon>Ixodoidea</taxon>
        <taxon>Ixodidae</taxon>
        <taxon>Rhipicephalinae</taxon>
        <taxon>Rhipicephalus</taxon>
        <taxon>Boophilus</taxon>
    </lineage>
</organism>
<dbReference type="GO" id="GO:0005615">
    <property type="term" value="C:extracellular space"/>
    <property type="evidence" value="ECO:0007669"/>
    <property type="project" value="TreeGrafter"/>
</dbReference>
<comment type="caution">
    <text evidence="3">The sequence shown here is derived from an EMBL/GenBank/DDBJ whole genome shotgun (WGS) entry which is preliminary data.</text>
</comment>
<dbReference type="Proteomes" id="UP000821866">
    <property type="component" value="Chromosome 1"/>
</dbReference>
<evidence type="ECO:0000313" key="3">
    <source>
        <dbReference type="EMBL" id="KAH8041508.1"/>
    </source>
</evidence>
<dbReference type="GO" id="GO:0001664">
    <property type="term" value="F:G protein-coupled receptor binding"/>
    <property type="evidence" value="ECO:0007669"/>
    <property type="project" value="TreeGrafter"/>
</dbReference>
<protein>
    <submittedName>
        <fullName evidence="3">Uncharacterized protein</fullName>
    </submittedName>
</protein>
<dbReference type="GO" id="GO:0007589">
    <property type="term" value="P:body fluid secretion"/>
    <property type="evidence" value="ECO:0007669"/>
    <property type="project" value="InterPro"/>
</dbReference>
<dbReference type="InterPro" id="IPR034439">
    <property type="entry name" value="DH2-like"/>
</dbReference>
<evidence type="ECO:0000256" key="1">
    <source>
        <dbReference type="ARBA" id="ARBA00004613"/>
    </source>
</evidence>
<keyword evidence="4" id="KW-1185">Reference proteome</keyword>
<reference evidence="3" key="2">
    <citation type="submission" date="2021-09" db="EMBL/GenBank/DDBJ databases">
        <authorList>
            <person name="Jia N."/>
            <person name="Wang J."/>
            <person name="Shi W."/>
            <person name="Du L."/>
            <person name="Sun Y."/>
            <person name="Zhan W."/>
            <person name="Jiang J."/>
            <person name="Wang Q."/>
            <person name="Zhang B."/>
            <person name="Ji P."/>
            <person name="Sakyi L.B."/>
            <person name="Cui X."/>
            <person name="Yuan T."/>
            <person name="Jiang B."/>
            <person name="Yang W."/>
            <person name="Lam T.T.-Y."/>
            <person name="Chang Q."/>
            <person name="Ding S."/>
            <person name="Wang X."/>
            <person name="Zhu J."/>
            <person name="Ruan X."/>
            <person name="Zhao L."/>
            <person name="Wei J."/>
            <person name="Que T."/>
            <person name="Du C."/>
            <person name="Cheng J."/>
            <person name="Dai P."/>
            <person name="Han X."/>
            <person name="Huang E."/>
            <person name="Gao Y."/>
            <person name="Liu J."/>
            <person name="Shao H."/>
            <person name="Ye R."/>
            <person name="Li L."/>
            <person name="Wei W."/>
            <person name="Wang X."/>
            <person name="Wang C."/>
            <person name="Huo Q."/>
            <person name="Li W."/>
            <person name="Guo W."/>
            <person name="Chen H."/>
            <person name="Chen S."/>
            <person name="Zhou L."/>
            <person name="Zhou L."/>
            <person name="Ni X."/>
            <person name="Tian J."/>
            <person name="Zhou Y."/>
            <person name="Sheng Y."/>
            <person name="Liu T."/>
            <person name="Pan Y."/>
            <person name="Xia L."/>
            <person name="Li J."/>
            <person name="Zhao F."/>
            <person name="Cao W."/>
        </authorList>
    </citation>
    <scope>NUCLEOTIDE SEQUENCE</scope>
    <source>
        <strain evidence="3">Rmic-2018</strain>
        <tissue evidence="3">Larvae</tissue>
    </source>
</reference>
<dbReference type="PANTHER" id="PTHR41146:SF1">
    <property type="entry name" value="DIURETIC HORMONE CLASS 2"/>
    <property type="match status" value="1"/>
</dbReference>
<keyword evidence="2" id="KW-0964">Secreted</keyword>
<proteinExistence type="predicted"/>
<gene>
    <name evidence="3" type="ORF">HPB51_016953</name>
</gene>
<accession>A0A9J6F4R1</accession>
<evidence type="ECO:0000313" key="4">
    <source>
        <dbReference type="Proteomes" id="UP000821866"/>
    </source>
</evidence>
<comment type="subcellular location">
    <subcellularLocation>
        <location evidence="1">Secreted</location>
    </subcellularLocation>
</comment>
<reference evidence="3" key="1">
    <citation type="journal article" date="2020" name="Cell">
        <title>Large-Scale Comparative Analyses of Tick Genomes Elucidate Their Genetic Diversity and Vector Capacities.</title>
        <authorList>
            <consortium name="Tick Genome and Microbiome Consortium (TIGMIC)"/>
            <person name="Jia N."/>
            <person name="Wang J."/>
            <person name="Shi W."/>
            <person name="Du L."/>
            <person name="Sun Y."/>
            <person name="Zhan W."/>
            <person name="Jiang J.F."/>
            <person name="Wang Q."/>
            <person name="Zhang B."/>
            <person name="Ji P."/>
            <person name="Bell-Sakyi L."/>
            <person name="Cui X.M."/>
            <person name="Yuan T.T."/>
            <person name="Jiang B.G."/>
            <person name="Yang W.F."/>
            <person name="Lam T.T."/>
            <person name="Chang Q.C."/>
            <person name="Ding S.J."/>
            <person name="Wang X.J."/>
            <person name="Zhu J.G."/>
            <person name="Ruan X.D."/>
            <person name="Zhao L."/>
            <person name="Wei J.T."/>
            <person name="Ye R.Z."/>
            <person name="Que T.C."/>
            <person name="Du C.H."/>
            <person name="Zhou Y.H."/>
            <person name="Cheng J.X."/>
            <person name="Dai P.F."/>
            <person name="Guo W.B."/>
            <person name="Han X.H."/>
            <person name="Huang E.J."/>
            <person name="Li L.F."/>
            <person name="Wei W."/>
            <person name="Gao Y.C."/>
            <person name="Liu J.Z."/>
            <person name="Shao H.Z."/>
            <person name="Wang X."/>
            <person name="Wang C.C."/>
            <person name="Yang T.C."/>
            <person name="Huo Q.B."/>
            <person name="Li W."/>
            <person name="Chen H.Y."/>
            <person name="Chen S.E."/>
            <person name="Zhou L.G."/>
            <person name="Ni X.B."/>
            <person name="Tian J.H."/>
            <person name="Sheng Y."/>
            <person name="Liu T."/>
            <person name="Pan Y.S."/>
            <person name="Xia L.Y."/>
            <person name="Li J."/>
            <person name="Zhao F."/>
            <person name="Cao W.C."/>
        </authorList>
    </citation>
    <scope>NUCLEOTIDE SEQUENCE</scope>
    <source>
        <strain evidence="3">Rmic-2018</strain>
    </source>
</reference>
<dbReference type="EMBL" id="JABSTU010000001">
    <property type="protein sequence ID" value="KAH8041508.1"/>
    <property type="molecule type" value="Genomic_DNA"/>
</dbReference>
<sequence length="186" mass="19950">METRKPLRGIVLSSVKTRTTEYGLYCSGVSGGKPRWRRLAPLNWRAHEHRACVLATGRALVRGTAVASYELAAAYAATSTQAPQMQLGLPGATWILILAVAAIAASSPARSRPKRDVYYDSSLDAGEEYLLGLLRNRLSHPAVLEQQKRAGGLLDFGVSRGASGAEAAKARLGLKLAHDPYGPGRR</sequence>
<evidence type="ECO:0000256" key="2">
    <source>
        <dbReference type="ARBA" id="ARBA00022525"/>
    </source>
</evidence>
<name>A0A9J6F4R1_RHIMP</name>
<dbReference type="VEuPathDB" id="VectorBase:LOC119179821"/>